<evidence type="ECO:0000313" key="8">
    <source>
        <dbReference type="EMBL" id="KAJ3588396.1"/>
    </source>
</evidence>
<dbReference type="OrthoDB" id="442731at2759"/>
<dbReference type="Pfam" id="PF23538">
    <property type="entry name" value="Teneurin_ABD"/>
    <property type="match status" value="1"/>
</dbReference>
<dbReference type="FunFam" id="2.120.10.30:FF:000005">
    <property type="entry name" value="Teneurin transmembrane protein 4"/>
    <property type="match status" value="1"/>
</dbReference>
<organism evidence="8 9">
    <name type="scientific">Muraenolepis orangiensis</name>
    <name type="common">Patagonian moray cod</name>
    <dbReference type="NCBI Taxonomy" id="630683"/>
    <lineage>
        <taxon>Eukaryota</taxon>
        <taxon>Metazoa</taxon>
        <taxon>Chordata</taxon>
        <taxon>Craniata</taxon>
        <taxon>Vertebrata</taxon>
        <taxon>Euteleostomi</taxon>
        <taxon>Actinopterygii</taxon>
        <taxon>Neopterygii</taxon>
        <taxon>Teleostei</taxon>
        <taxon>Neoteleostei</taxon>
        <taxon>Acanthomorphata</taxon>
        <taxon>Zeiogadaria</taxon>
        <taxon>Gadariae</taxon>
        <taxon>Gadiformes</taxon>
        <taxon>Muraenolepidoidei</taxon>
        <taxon>Muraenolepididae</taxon>
        <taxon>Muraenolepis</taxon>
    </lineage>
</organism>
<protein>
    <recommendedName>
        <fullName evidence="10">Tox-GHH domain-containing protein</fullName>
    </recommendedName>
</protein>
<dbReference type="InterPro" id="IPR011047">
    <property type="entry name" value="Quinoprotein_ADH-like_sf"/>
</dbReference>
<dbReference type="AlphaFoldDB" id="A0A9Q0DHG2"/>
<comment type="caution">
    <text evidence="8">The sequence shown here is derived from an EMBL/GenBank/DDBJ whole genome shotgun (WGS) entry which is preliminary data.</text>
</comment>
<dbReference type="InterPro" id="IPR051216">
    <property type="entry name" value="Teneurin"/>
</dbReference>
<dbReference type="Proteomes" id="UP001148018">
    <property type="component" value="Unassembled WGS sequence"/>
</dbReference>
<evidence type="ECO:0000256" key="3">
    <source>
        <dbReference type="ARBA" id="ARBA00022536"/>
    </source>
</evidence>
<keyword evidence="3" id="KW-0245">EGF-like domain</keyword>
<keyword evidence="4" id="KW-0677">Repeat</keyword>
<dbReference type="Pfam" id="PF15636">
    <property type="entry name" value="Tox-GHH"/>
    <property type="match status" value="1"/>
</dbReference>
<dbReference type="Gene3D" id="2.180.10.10">
    <property type="entry name" value="RHS repeat-associated core"/>
    <property type="match status" value="1"/>
</dbReference>
<evidence type="ECO:0008006" key="10">
    <source>
        <dbReference type="Google" id="ProtNLM"/>
    </source>
</evidence>
<dbReference type="InterPro" id="IPR028916">
    <property type="entry name" value="Tox-GHH_dom"/>
</dbReference>
<comment type="subcellular location">
    <subcellularLocation>
        <location evidence="1">Cell membrane</location>
    </subcellularLocation>
</comment>
<name>A0A9Q0DHG2_9TELE</name>
<feature type="domain" description="Teneurin-like YD-shell" evidence="7">
    <location>
        <begin position="695"/>
        <end position="944"/>
    </location>
</feature>
<evidence type="ECO:0000256" key="4">
    <source>
        <dbReference type="ARBA" id="ARBA00022737"/>
    </source>
</evidence>
<dbReference type="GO" id="GO:0050839">
    <property type="term" value="F:cell adhesion molecule binding"/>
    <property type="evidence" value="ECO:0007669"/>
    <property type="project" value="TreeGrafter"/>
</dbReference>
<dbReference type="GO" id="GO:0042803">
    <property type="term" value="F:protein homodimerization activity"/>
    <property type="evidence" value="ECO:0007669"/>
    <property type="project" value="TreeGrafter"/>
</dbReference>
<evidence type="ECO:0000256" key="1">
    <source>
        <dbReference type="ARBA" id="ARBA00004236"/>
    </source>
</evidence>
<evidence type="ECO:0000259" key="7">
    <source>
        <dbReference type="Pfam" id="PF25023"/>
    </source>
</evidence>
<accession>A0A9Q0DHG2</accession>
<gene>
    <name evidence="8" type="ORF">NHX12_011989</name>
</gene>
<sequence>VSIIAGRPMHCQVPGIDYSLSKLAIHAALESATAIALSHTGVLYIAETDEKKINRVSTNGEISLLAGAASDCDCKNDVNCNCFYGDEGYAPDAGLNSPASLAVSPDGTLFVADLNNIRIRAYEVASPREQELYVFNGEGLHVQTVSLVTGEPLYNFTYGADGELASLVDNCNNTLRNQVVTLGLDPTGGLRSVSAQGQEVATLGYSGSRGLYDSEGRLANVTYPTGMVTSLHREIERSINIDIESSSRDDDVTIVTNLSSVEASYTVVQDQVRNSYQLCNNGTLRVMYANGMGISFHTEPHILAGSVSPTIGRRNITLPTDNGLNSIEWRLRKEQTKGRITVFGRKLRAHGRNLLSIDFDRNTRTEKIYDDHRKFTLRIMYDAQGRPAMWLPSSSLAVVNVSYSATGRLVGLQRGSMSERSEFDPLGRIVSRSFVDGKVWSYSYLDKSMVLLLQSQRQYIFEFDGSGRVSAVTMPSVARHTMFTHVSVGYIRNTYTPPESNASVIHDFTEDGRPQATYFLGTGRRVLYRYGKLAKLSEVVYDSTAVTFGYDETAGVLKMVNLQSGGFSCTIRYRKMGPLIDKQIYRFSEEGMVNARFDYTYHDNSFRIASMKPVISETPLPVDLYRYDEISGKVEHFGKFGVIYYDINQIITTAVMTLSKHFDTHGRIKEVQYEIFRSLMYWMTVQYDSMGRVVNDWSTWRYSYDLNGNLHLLNPGNSARLMPLRYDLRDRITRLGDVQYRLDEDGYLGQRGADVFDYNSKGQLLRAYNRGPGGWSVQYHYDGLGRRVSTRNSLGQHLQFFYADLNHPARVTHIFNHSSSEISCLYYDLQGHLFAMEVSSGEEYYIASDNTGTPLAVFSSNGQMIKQVQYTAYGEVYLDSNPEFLVVVGFHGGLYDSLTKLVHFTQRDYDVLAGRWTSPDYTTWPKIGKDPAPFNLYMFKNNNPLSDMLNIKNYVTDVKSWLVMFGFQLSNIIPGFPRHSLYFVEPPYELQATQHCENGQQAAERHNQAFMALEGRLLNKERRGVRRDKPGHWFGTSTPIIGRGVMLALKEGRAVAGVSSMASDDSRKVALVLNGALYLDGTHYTQDGRDCHFFVKVGSADGDLLALGLTNGRKALEGGINVTVSGRSRRGATVEFAAPSLVLSVRYGLASDVADEEKVRLLEQARQRAMAGAWAREQQRVRDGKEGSRLWTEGERQQLLTTGRVQGYEGYYILPVEQYPELADSSNNVQFLRQNEMGRR</sequence>
<dbReference type="InterPro" id="IPR022385">
    <property type="entry name" value="Rhs_assc_core"/>
</dbReference>
<keyword evidence="2" id="KW-0472">Membrane</keyword>
<dbReference type="Pfam" id="PF25023">
    <property type="entry name" value="TEN_YD-shell"/>
    <property type="match status" value="2"/>
</dbReference>
<dbReference type="GO" id="GO:0005886">
    <property type="term" value="C:plasma membrane"/>
    <property type="evidence" value="ECO:0007669"/>
    <property type="project" value="UniProtKB-SubCell"/>
</dbReference>
<dbReference type="PANTHER" id="PTHR11219">
    <property type="entry name" value="TENEURIN AND N-ACETYLGLUCOSAMINE-1-PHOSPHODIESTER ALPHA-N-ACETYLGLUCOSAMINIDASE"/>
    <property type="match status" value="1"/>
</dbReference>
<reference evidence="8" key="1">
    <citation type="submission" date="2022-07" db="EMBL/GenBank/DDBJ databases">
        <title>Chromosome-level genome of Muraenolepis orangiensis.</title>
        <authorList>
            <person name="Kim J."/>
        </authorList>
    </citation>
    <scope>NUCLEOTIDE SEQUENCE</scope>
    <source>
        <strain evidence="8">KU_S4_2022</strain>
        <tissue evidence="8">Muscle</tissue>
    </source>
</reference>
<dbReference type="FunFam" id="2.180.10.10:FF:000003">
    <property type="entry name" value="Teneurin-1 isoform 1"/>
    <property type="match status" value="1"/>
</dbReference>
<keyword evidence="9" id="KW-1185">Reference proteome</keyword>
<dbReference type="NCBIfam" id="TIGR03696">
    <property type="entry name" value="Rhs_assc_core"/>
    <property type="match status" value="1"/>
</dbReference>
<keyword evidence="5" id="KW-1015">Disulfide bond</keyword>
<feature type="domain" description="Teneurin-like YD-shell" evidence="7">
    <location>
        <begin position="120"/>
        <end position="694"/>
    </location>
</feature>
<dbReference type="GO" id="GO:0043005">
    <property type="term" value="C:neuron projection"/>
    <property type="evidence" value="ECO:0007669"/>
    <property type="project" value="TreeGrafter"/>
</dbReference>
<dbReference type="InterPro" id="IPR056823">
    <property type="entry name" value="TEN-like_YD-shell"/>
</dbReference>
<evidence type="ECO:0000256" key="2">
    <source>
        <dbReference type="ARBA" id="ARBA00022475"/>
    </source>
</evidence>
<dbReference type="GO" id="GO:0007157">
    <property type="term" value="P:heterophilic cell-cell adhesion via plasma membrane cell adhesion molecules"/>
    <property type="evidence" value="ECO:0007669"/>
    <property type="project" value="TreeGrafter"/>
</dbReference>
<dbReference type="PANTHER" id="PTHR11219:SF8">
    <property type="entry name" value="TENEURIN-2"/>
    <property type="match status" value="1"/>
</dbReference>
<feature type="non-terminal residue" evidence="8">
    <location>
        <position position="1"/>
    </location>
</feature>
<dbReference type="GO" id="GO:0048666">
    <property type="term" value="P:neuron development"/>
    <property type="evidence" value="ECO:0007669"/>
    <property type="project" value="TreeGrafter"/>
</dbReference>
<proteinExistence type="predicted"/>
<feature type="domain" description="Tox-GHH" evidence="6">
    <location>
        <begin position="1156"/>
        <end position="1233"/>
    </location>
</feature>
<evidence type="ECO:0000259" key="6">
    <source>
        <dbReference type="Pfam" id="PF15636"/>
    </source>
</evidence>
<dbReference type="EMBL" id="JANIIK010000116">
    <property type="protein sequence ID" value="KAJ3588396.1"/>
    <property type="molecule type" value="Genomic_DNA"/>
</dbReference>
<dbReference type="InterPro" id="IPR011042">
    <property type="entry name" value="6-blade_b-propeller_TolB-like"/>
</dbReference>
<dbReference type="Gene3D" id="2.120.10.30">
    <property type="entry name" value="TolB, C-terminal domain"/>
    <property type="match status" value="1"/>
</dbReference>
<evidence type="ECO:0000256" key="5">
    <source>
        <dbReference type="ARBA" id="ARBA00023157"/>
    </source>
</evidence>
<dbReference type="GO" id="GO:0046982">
    <property type="term" value="F:protein heterodimerization activity"/>
    <property type="evidence" value="ECO:0007669"/>
    <property type="project" value="TreeGrafter"/>
</dbReference>
<keyword evidence="2" id="KW-1003">Cell membrane</keyword>
<dbReference type="SUPFAM" id="SSF101898">
    <property type="entry name" value="NHL repeat"/>
    <property type="match status" value="1"/>
</dbReference>
<evidence type="ECO:0000313" key="9">
    <source>
        <dbReference type="Proteomes" id="UP001148018"/>
    </source>
</evidence>
<dbReference type="SUPFAM" id="SSF50998">
    <property type="entry name" value="Quinoprotein alcohol dehydrogenase-like"/>
    <property type="match status" value="1"/>
</dbReference>